<feature type="chain" id="PRO_5041311074" description="Secreted protein" evidence="1">
    <location>
        <begin position="20"/>
        <end position="73"/>
    </location>
</feature>
<dbReference type="EMBL" id="JAUEPU010000002">
    <property type="protein sequence ID" value="KAK0504738.1"/>
    <property type="molecule type" value="Genomic_DNA"/>
</dbReference>
<reference evidence="2" key="1">
    <citation type="submission" date="2023-06" db="EMBL/GenBank/DDBJ databases">
        <authorList>
            <consortium name="Lawrence Berkeley National Laboratory"/>
            <person name="Ahrendt S."/>
            <person name="Sahu N."/>
            <person name="Indic B."/>
            <person name="Wong-Bajracharya J."/>
            <person name="Merenyi Z."/>
            <person name="Ke H.-M."/>
            <person name="Monk M."/>
            <person name="Kocsube S."/>
            <person name="Drula E."/>
            <person name="Lipzen A."/>
            <person name="Balint B."/>
            <person name="Henrissat B."/>
            <person name="Andreopoulos B."/>
            <person name="Martin F.M."/>
            <person name="Harder C.B."/>
            <person name="Rigling D."/>
            <person name="Ford K.L."/>
            <person name="Foster G.D."/>
            <person name="Pangilinan J."/>
            <person name="Papanicolaou A."/>
            <person name="Barry K."/>
            <person name="LaButti K."/>
            <person name="Viragh M."/>
            <person name="Koriabine M."/>
            <person name="Yan M."/>
            <person name="Riley R."/>
            <person name="Champramary S."/>
            <person name="Plett K.L."/>
            <person name="Tsai I.J."/>
            <person name="Slot J."/>
            <person name="Sipos G."/>
            <person name="Plett J."/>
            <person name="Nagy L.G."/>
            <person name="Grigoriev I.V."/>
        </authorList>
    </citation>
    <scope>NUCLEOTIDE SEQUENCE</scope>
    <source>
        <strain evidence="2">HWK02</strain>
    </source>
</reference>
<evidence type="ECO:0000313" key="3">
    <source>
        <dbReference type="Proteomes" id="UP001175228"/>
    </source>
</evidence>
<accession>A0AA39QKP8</accession>
<evidence type="ECO:0000256" key="1">
    <source>
        <dbReference type="SAM" id="SignalP"/>
    </source>
</evidence>
<dbReference type="Proteomes" id="UP001175228">
    <property type="component" value="Unassembled WGS sequence"/>
</dbReference>
<keyword evidence="1" id="KW-0732">Signal</keyword>
<evidence type="ECO:0008006" key="4">
    <source>
        <dbReference type="Google" id="ProtNLM"/>
    </source>
</evidence>
<sequence>MRGIISMCLLCVVPSSVRRCIISPVILMNDRCRLGKQFGAKLEVQRSTTSRCCEGQERSSHGRHRVVKPVHFS</sequence>
<feature type="signal peptide" evidence="1">
    <location>
        <begin position="1"/>
        <end position="19"/>
    </location>
</feature>
<gene>
    <name evidence="2" type="ORF">EDD18DRAFT_311014</name>
</gene>
<comment type="caution">
    <text evidence="2">The sequence shown here is derived from an EMBL/GenBank/DDBJ whole genome shotgun (WGS) entry which is preliminary data.</text>
</comment>
<keyword evidence="3" id="KW-1185">Reference proteome</keyword>
<organism evidence="2 3">
    <name type="scientific">Armillaria luteobubalina</name>
    <dbReference type="NCBI Taxonomy" id="153913"/>
    <lineage>
        <taxon>Eukaryota</taxon>
        <taxon>Fungi</taxon>
        <taxon>Dikarya</taxon>
        <taxon>Basidiomycota</taxon>
        <taxon>Agaricomycotina</taxon>
        <taxon>Agaricomycetes</taxon>
        <taxon>Agaricomycetidae</taxon>
        <taxon>Agaricales</taxon>
        <taxon>Marasmiineae</taxon>
        <taxon>Physalacriaceae</taxon>
        <taxon>Armillaria</taxon>
    </lineage>
</organism>
<dbReference type="AlphaFoldDB" id="A0AA39QKP8"/>
<evidence type="ECO:0000313" key="2">
    <source>
        <dbReference type="EMBL" id="KAK0504738.1"/>
    </source>
</evidence>
<name>A0AA39QKP8_9AGAR</name>
<proteinExistence type="predicted"/>
<protein>
    <recommendedName>
        <fullName evidence="4">Secreted protein</fullName>
    </recommendedName>
</protein>